<dbReference type="EMBL" id="JAZHXJ010000085">
    <property type="protein sequence ID" value="KAL1875909.1"/>
    <property type="molecule type" value="Genomic_DNA"/>
</dbReference>
<name>A0ABR3XJP0_9PEZI</name>
<feature type="region of interest" description="Disordered" evidence="1">
    <location>
        <begin position="103"/>
        <end position="252"/>
    </location>
</feature>
<sequence length="404" mass="44500">MTPTTPNQGFFDLRVQILENCRFISRPNSQFMIITTREPLGTFKAITLRTEKNKRETFLAGSSRASVQEALESLHSKSAEASQQYIEINGFEYIFKIKKHNPKDADDEAERPGSAFSTAHISDSDSSTCEVLSDDETVSVTSDSGKKEQTKGDSGLERRNANEKGKRGRRSWSPSRSRSPSSSPGSSGADDDDKRRGPYPTVPLSTAQTGFLVQQRPTPPGWMNNAVRVQVTNHDGPAPPPRDPVRRGEGADVGIPLPPPSPPCPPHSQAKPHRPAGSYDVILHIKWLGHGEQRVIDQALPSIRAIQVTALEYVRRNPYAFHSVSFTETSPGAMMSLRATVRRATVNGDVTYELSPAFGGDDLRKLVNFTSANCTPRFEVDIERTKAMGPIWRERAGMTMARAT</sequence>
<evidence type="ECO:0000256" key="1">
    <source>
        <dbReference type="SAM" id="MobiDB-lite"/>
    </source>
</evidence>
<evidence type="ECO:0000313" key="2">
    <source>
        <dbReference type="EMBL" id="KAL1875909.1"/>
    </source>
</evidence>
<dbReference type="Proteomes" id="UP001586593">
    <property type="component" value="Unassembled WGS sequence"/>
</dbReference>
<feature type="compositionally biased region" description="Polar residues" evidence="1">
    <location>
        <begin position="203"/>
        <end position="216"/>
    </location>
</feature>
<feature type="compositionally biased region" description="Basic and acidic residues" evidence="1">
    <location>
        <begin position="144"/>
        <end position="165"/>
    </location>
</feature>
<keyword evidence="3" id="KW-1185">Reference proteome</keyword>
<proteinExistence type="predicted"/>
<reference evidence="2 3" key="1">
    <citation type="journal article" date="2024" name="Commun. Biol.">
        <title>Comparative genomic analysis of thermophilic fungi reveals convergent evolutionary adaptations and gene losses.</title>
        <authorList>
            <person name="Steindorff A.S."/>
            <person name="Aguilar-Pontes M.V."/>
            <person name="Robinson A.J."/>
            <person name="Andreopoulos B."/>
            <person name="LaButti K."/>
            <person name="Kuo A."/>
            <person name="Mondo S."/>
            <person name="Riley R."/>
            <person name="Otillar R."/>
            <person name="Haridas S."/>
            <person name="Lipzen A."/>
            <person name="Grimwood J."/>
            <person name="Schmutz J."/>
            <person name="Clum A."/>
            <person name="Reid I.D."/>
            <person name="Moisan M.C."/>
            <person name="Butler G."/>
            <person name="Nguyen T.T.M."/>
            <person name="Dewar K."/>
            <person name="Conant G."/>
            <person name="Drula E."/>
            <person name="Henrissat B."/>
            <person name="Hansel C."/>
            <person name="Singer S."/>
            <person name="Hutchinson M.I."/>
            <person name="de Vries R.P."/>
            <person name="Natvig D.O."/>
            <person name="Powell A.J."/>
            <person name="Tsang A."/>
            <person name="Grigoriev I.V."/>
        </authorList>
    </citation>
    <scope>NUCLEOTIDE SEQUENCE [LARGE SCALE GENOMIC DNA]</scope>
    <source>
        <strain evidence="2 3">ATCC 24622</strain>
    </source>
</reference>
<feature type="compositionally biased region" description="Low complexity" evidence="1">
    <location>
        <begin position="171"/>
        <end position="188"/>
    </location>
</feature>
<comment type="caution">
    <text evidence="2">The sequence shown here is derived from an EMBL/GenBank/DDBJ whole genome shotgun (WGS) entry which is preliminary data.</text>
</comment>
<accession>A0ABR3XJP0</accession>
<organism evidence="2 3">
    <name type="scientific">Phialemonium thermophilum</name>
    <dbReference type="NCBI Taxonomy" id="223376"/>
    <lineage>
        <taxon>Eukaryota</taxon>
        <taxon>Fungi</taxon>
        <taxon>Dikarya</taxon>
        <taxon>Ascomycota</taxon>
        <taxon>Pezizomycotina</taxon>
        <taxon>Sordariomycetes</taxon>
        <taxon>Sordariomycetidae</taxon>
        <taxon>Cephalothecales</taxon>
        <taxon>Cephalothecaceae</taxon>
        <taxon>Phialemonium</taxon>
    </lineage>
</organism>
<protein>
    <submittedName>
        <fullName evidence="2">Uncharacterized protein</fullName>
    </submittedName>
</protein>
<feature type="compositionally biased region" description="Polar residues" evidence="1">
    <location>
        <begin position="115"/>
        <end position="130"/>
    </location>
</feature>
<evidence type="ECO:0000313" key="3">
    <source>
        <dbReference type="Proteomes" id="UP001586593"/>
    </source>
</evidence>
<gene>
    <name evidence="2" type="ORF">VTK73DRAFT_9764</name>
</gene>